<feature type="compositionally biased region" description="Low complexity" evidence="1">
    <location>
        <begin position="46"/>
        <end position="67"/>
    </location>
</feature>
<comment type="caution">
    <text evidence="2">The sequence shown here is derived from an EMBL/GenBank/DDBJ whole genome shotgun (WGS) entry which is preliminary data.</text>
</comment>
<name>A0A9P6DYT9_9AGAM</name>
<dbReference type="Gene3D" id="3.30.428.10">
    <property type="entry name" value="HIT-like"/>
    <property type="match status" value="1"/>
</dbReference>
<feature type="region of interest" description="Disordered" evidence="1">
    <location>
        <begin position="345"/>
        <end position="366"/>
    </location>
</feature>
<dbReference type="SUPFAM" id="SSF54197">
    <property type="entry name" value="HIT-like"/>
    <property type="match status" value="1"/>
</dbReference>
<accession>A0A9P6DYT9</accession>
<sequence length="398" mass="42139">MPVPHQFAPRPGCPLCSIVAAPLPPRSDRLLLPGGPRSPWRRDSDNTSLSSSTGPSSPSPDSASSQDSVILYRDANVTAYLEKKYPVSSKGHIIIVLNLHVPSIYTLSSNDIPLLNHIQSLAFRLLKSLNPPAPMSPSPFASQETLSSNQVPLQGQEPPMHVGFITPPFRDSKIPITDHLHAHAYLGAPDLAGWWRGTAYGSLAWYSVQDLIAEIRCVLLASQMTLPVTYNSVVRESTSNNRVKSGYTNRATAPIDLVPGAGALSGNADGTQAPPAALPFQVNKAHISPVSSPTPNVMVSKPSEDTAASSSSVGKSPARAEFEAVISGSVDLGSGHAAVSHILPRLGTSSPTRGRGRYRENENVGGLEDAEWDDTVVAGRFEGEAGPSTVRTLKGVTS</sequence>
<dbReference type="Proteomes" id="UP000886523">
    <property type="component" value="Unassembled WGS sequence"/>
</dbReference>
<reference evidence="2" key="1">
    <citation type="journal article" date="2020" name="Nat. Commun.">
        <title>Large-scale genome sequencing of mycorrhizal fungi provides insights into the early evolution of symbiotic traits.</title>
        <authorList>
            <person name="Miyauchi S."/>
            <person name="Kiss E."/>
            <person name="Kuo A."/>
            <person name="Drula E."/>
            <person name="Kohler A."/>
            <person name="Sanchez-Garcia M."/>
            <person name="Morin E."/>
            <person name="Andreopoulos B."/>
            <person name="Barry K.W."/>
            <person name="Bonito G."/>
            <person name="Buee M."/>
            <person name="Carver A."/>
            <person name="Chen C."/>
            <person name="Cichocki N."/>
            <person name="Clum A."/>
            <person name="Culley D."/>
            <person name="Crous P.W."/>
            <person name="Fauchery L."/>
            <person name="Girlanda M."/>
            <person name="Hayes R.D."/>
            <person name="Keri Z."/>
            <person name="LaButti K."/>
            <person name="Lipzen A."/>
            <person name="Lombard V."/>
            <person name="Magnuson J."/>
            <person name="Maillard F."/>
            <person name="Murat C."/>
            <person name="Nolan M."/>
            <person name="Ohm R.A."/>
            <person name="Pangilinan J."/>
            <person name="Pereira M.F."/>
            <person name="Perotto S."/>
            <person name="Peter M."/>
            <person name="Pfister S."/>
            <person name="Riley R."/>
            <person name="Sitrit Y."/>
            <person name="Stielow J.B."/>
            <person name="Szollosi G."/>
            <person name="Zifcakova L."/>
            <person name="Stursova M."/>
            <person name="Spatafora J.W."/>
            <person name="Tedersoo L."/>
            <person name="Vaario L.M."/>
            <person name="Yamada A."/>
            <person name="Yan M."/>
            <person name="Wang P."/>
            <person name="Xu J."/>
            <person name="Bruns T."/>
            <person name="Baldrian P."/>
            <person name="Vilgalys R."/>
            <person name="Dunand C."/>
            <person name="Henrissat B."/>
            <person name="Grigoriev I.V."/>
            <person name="Hibbett D."/>
            <person name="Nagy L.G."/>
            <person name="Martin F.M."/>
        </authorList>
    </citation>
    <scope>NUCLEOTIDE SEQUENCE</scope>
    <source>
        <strain evidence="2">UP504</strain>
    </source>
</reference>
<proteinExistence type="predicted"/>
<gene>
    <name evidence="2" type="ORF">BS47DRAFT_1000952</name>
</gene>
<feature type="region of interest" description="Disordered" evidence="1">
    <location>
        <begin position="289"/>
        <end position="316"/>
    </location>
</feature>
<evidence type="ECO:0000313" key="3">
    <source>
        <dbReference type="Proteomes" id="UP000886523"/>
    </source>
</evidence>
<evidence type="ECO:0000313" key="2">
    <source>
        <dbReference type="EMBL" id="KAF9519846.1"/>
    </source>
</evidence>
<dbReference type="EMBL" id="MU128915">
    <property type="protein sequence ID" value="KAF9519846.1"/>
    <property type="molecule type" value="Genomic_DNA"/>
</dbReference>
<keyword evidence="3" id="KW-1185">Reference proteome</keyword>
<evidence type="ECO:0000256" key="1">
    <source>
        <dbReference type="SAM" id="MobiDB-lite"/>
    </source>
</evidence>
<dbReference type="AlphaFoldDB" id="A0A9P6DYT9"/>
<dbReference type="OrthoDB" id="3361363at2759"/>
<dbReference type="InterPro" id="IPR036265">
    <property type="entry name" value="HIT-like_sf"/>
</dbReference>
<protein>
    <submittedName>
        <fullName evidence="2">Uncharacterized protein</fullName>
    </submittedName>
</protein>
<organism evidence="2 3">
    <name type="scientific">Hydnum rufescens UP504</name>
    <dbReference type="NCBI Taxonomy" id="1448309"/>
    <lineage>
        <taxon>Eukaryota</taxon>
        <taxon>Fungi</taxon>
        <taxon>Dikarya</taxon>
        <taxon>Basidiomycota</taxon>
        <taxon>Agaricomycotina</taxon>
        <taxon>Agaricomycetes</taxon>
        <taxon>Cantharellales</taxon>
        <taxon>Hydnaceae</taxon>
        <taxon>Hydnum</taxon>
    </lineage>
</organism>
<feature type="region of interest" description="Disordered" evidence="1">
    <location>
        <begin position="27"/>
        <end position="67"/>
    </location>
</feature>